<dbReference type="Proteomes" id="UP001297422">
    <property type="component" value="Unassembled WGS sequence"/>
</dbReference>
<keyword evidence="3 6" id="KW-0812">Transmembrane</keyword>
<evidence type="ECO:0000313" key="9">
    <source>
        <dbReference type="Proteomes" id="UP001297422"/>
    </source>
</evidence>
<dbReference type="AlphaFoldDB" id="A0AAJ1ERZ2"/>
<evidence type="ECO:0000256" key="5">
    <source>
        <dbReference type="ARBA" id="ARBA00023136"/>
    </source>
</evidence>
<feature type="transmembrane region" description="Helical" evidence="6">
    <location>
        <begin position="689"/>
        <end position="710"/>
    </location>
</feature>
<feature type="transmembrane region" description="Helical" evidence="6">
    <location>
        <begin position="12"/>
        <end position="33"/>
    </location>
</feature>
<evidence type="ECO:0000313" key="8">
    <source>
        <dbReference type="EMBL" id="MCB5495381.1"/>
    </source>
</evidence>
<feature type="transmembrane region" description="Helical" evidence="6">
    <location>
        <begin position="637"/>
        <end position="659"/>
    </location>
</feature>
<evidence type="ECO:0000256" key="4">
    <source>
        <dbReference type="ARBA" id="ARBA00022989"/>
    </source>
</evidence>
<dbReference type="InterPro" id="IPR003838">
    <property type="entry name" value="ABC3_permease_C"/>
</dbReference>
<organism evidence="8 9">
    <name type="scientific">Mediterraneibacter gnavus</name>
    <name type="common">Ruminococcus gnavus</name>
    <dbReference type="NCBI Taxonomy" id="33038"/>
    <lineage>
        <taxon>Bacteria</taxon>
        <taxon>Bacillati</taxon>
        <taxon>Bacillota</taxon>
        <taxon>Clostridia</taxon>
        <taxon>Lachnospirales</taxon>
        <taxon>Lachnospiraceae</taxon>
        <taxon>Mediterraneibacter</taxon>
    </lineage>
</organism>
<keyword evidence="2" id="KW-1003">Cell membrane</keyword>
<gene>
    <name evidence="8" type="ORF">LIQ10_16840</name>
</gene>
<evidence type="ECO:0000256" key="3">
    <source>
        <dbReference type="ARBA" id="ARBA00022692"/>
    </source>
</evidence>
<feature type="domain" description="ABC3 transporter permease C-terminal" evidence="7">
    <location>
        <begin position="274"/>
        <end position="391"/>
    </location>
</feature>
<dbReference type="PANTHER" id="PTHR30287">
    <property type="entry name" value="MEMBRANE COMPONENT OF PREDICTED ABC SUPERFAMILY METABOLITE UPTAKE TRANSPORTER"/>
    <property type="match status" value="1"/>
</dbReference>
<evidence type="ECO:0000256" key="6">
    <source>
        <dbReference type="SAM" id="Phobius"/>
    </source>
</evidence>
<proteinExistence type="predicted"/>
<feature type="domain" description="ABC3 transporter permease C-terminal" evidence="7">
    <location>
        <begin position="637"/>
        <end position="756"/>
    </location>
</feature>
<sequence length="766" mass="85790">MYKRIFREILENWIRYLALMVMTIIAVGMYIGFLCGTSSSETAFVNYQTENKLEDGYFTLDGELDDNIRKDIEELDVSVYDNLYVNLVSEKDATVRVFGERTEVNLPYVAEGILPEEANEIFLDQIFALEQQLAVGDSIILNHEEYIISGVGAFPDYTISLEDSSQMIADRSTFGVAMVSEKGFAKLNEKDISYNYAVLFRDEALTESEQKDLMREIITIVACVAPIQNYGKLDEAFDKMSNAAGIENYTDTVSNKRISAVVSKMESNMEMAKMFVGVVFVIIAFLYMIFIKQTMNQECSVLGTLLALGVKKKDILLSYMLPPCIVTLAGSLIGCVLGSKVLYHLPVNSLESYYSIPKSSLNLDTATLLVAIFAPILLIIVINTIAIARKLSIKPLKLIRKDIGSKRSRNHSRFNGLGFDFRFRLRVFTQSLGAYFLLLVGIFLGGWLMMFGIGMSSSFDAYIEAQETEAVSQYQYMVSEQYEVDATGMEAATVGSFDYYSEALGQSYSLTGVGVCEDSKYFSEIKATGFGEIIVSDVAAKKFGIRVGDVIELENSATGIGDNYSVVDIASYNMGLAVFMNQTEMNNIFRKHVDYFNYYFSDTELDIPEEYLISVVTKDSLVANGVILKSVMQSMIIMFPVMAVIVYLILMYLLINMILSQNETGISMLKIFGYTEKEISRMYIRANTIVVILLILITLPLQTMLMVSIWPACIATIPGFLDFVMGTKEFVIIVVTGIICYLISSLCSVYKIKKVSMTVMLKNQDR</sequence>
<feature type="transmembrane region" description="Helical" evidence="6">
    <location>
        <begin position="365"/>
        <end position="388"/>
    </location>
</feature>
<dbReference type="GO" id="GO:0005886">
    <property type="term" value="C:plasma membrane"/>
    <property type="evidence" value="ECO:0007669"/>
    <property type="project" value="UniProtKB-SubCell"/>
</dbReference>
<evidence type="ECO:0000259" key="7">
    <source>
        <dbReference type="Pfam" id="PF02687"/>
    </source>
</evidence>
<reference evidence="8" key="1">
    <citation type="submission" date="2021-10" db="EMBL/GenBank/DDBJ databases">
        <title>Collection of gut derived symbiotic bacterial strains cultured from healthy donors.</title>
        <authorList>
            <person name="Lin H."/>
            <person name="Littmann E."/>
            <person name="Claire K."/>
            <person name="Pamer E."/>
        </authorList>
    </citation>
    <scope>NUCLEOTIDE SEQUENCE</scope>
    <source>
        <strain evidence="8">MSK.23.4</strain>
    </source>
</reference>
<feature type="transmembrane region" description="Helical" evidence="6">
    <location>
        <begin position="271"/>
        <end position="290"/>
    </location>
</feature>
<evidence type="ECO:0000256" key="2">
    <source>
        <dbReference type="ARBA" id="ARBA00022475"/>
    </source>
</evidence>
<keyword evidence="4 6" id="KW-1133">Transmembrane helix</keyword>
<accession>A0AAJ1ERZ2</accession>
<comment type="subcellular location">
    <subcellularLocation>
        <location evidence="1">Cell membrane</location>
        <topology evidence="1">Multi-pass membrane protein</topology>
    </subcellularLocation>
</comment>
<feature type="transmembrane region" description="Helical" evidence="6">
    <location>
        <begin position="432"/>
        <end position="453"/>
    </location>
</feature>
<dbReference type="InterPro" id="IPR038766">
    <property type="entry name" value="Membrane_comp_ABC_pdt"/>
</dbReference>
<keyword evidence="5 6" id="KW-0472">Membrane</keyword>
<dbReference type="PANTHER" id="PTHR30287:SF1">
    <property type="entry name" value="INNER MEMBRANE PROTEIN"/>
    <property type="match status" value="1"/>
</dbReference>
<name>A0AAJ1ERZ2_MEDGN</name>
<dbReference type="Pfam" id="PF02687">
    <property type="entry name" value="FtsX"/>
    <property type="match status" value="2"/>
</dbReference>
<feature type="transmembrane region" description="Helical" evidence="6">
    <location>
        <begin position="321"/>
        <end position="345"/>
    </location>
</feature>
<protein>
    <submittedName>
        <fullName evidence="8">FtsX-like permease family protein</fullName>
    </submittedName>
</protein>
<dbReference type="RefSeq" id="WP_173880147.1">
    <property type="nucleotide sequence ID" value="NZ_JAAIMT010000045.1"/>
</dbReference>
<dbReference type="EMBL" id="JAJBNC010000039">
    <property type="protein sequence ID" value="MCB5495381.1"/>
    <property type="molecule type" value="Genomic_DNA"/>
</dbReference>
<comment type="caution">
    <text evidence="8">The sequence shown here is derived from an EMBL/GenBank/DDBJ whole genome shotgun (WGS) entry which is preliminary data.</text>
</comment>
<evidence type="ECO:0000256" key="1">
    <source>
        <dbReference type="ARBA" id="ARBA00004651"/>
    </source>
</evidence>
<feature type="transmembrane region" description="Helical" evidence="6">
    <location>
        <begin position="730"/>
        <end position="752"/>
    </location>
</feature>